<reference evidence="6 7" key="1">
    <citation type="submission" date="2020-02" db="EMBL/GenBank/DDBJ databases">
        <authorList>
            <person name="Li X.-J."/>
            <person name="Han X.-M."/>
        </authorList>
    </citation>
    <scope>NUCLEOTIDE SEQUENCE [LARGE SCALE GENOMIC DNA]</scope>
    <source>
        <strain evidence="6 7">CCTCC AB 2017055</strain>
    </source>
</reference>
<protein>
    <submittedName>
        <fullName evidence="6">NUDIX domain-containing protein</fullName>
    </submittedName>
</protein>
<dbReference type="AlphaFoldDB" id="A0A6L9S621"/>
<proteinExistence type="inferred from homology"/>
<dbReference type="InterPro" id="IPR015797">
    <property type="entry name" value="NUDIX_hydrolase-like_dom_sf"/>
</dbReference>
<dbReference type="PANTHER" id="PTHR43046">
    <property type="entry name" value="GDP-MANNOSE MANNOSYL HYDROLASE"/>
    <property type="match status" value="1"/>
</dbReference>
<dbReference type="InterPro" id="IPR020476">
    <property type="entry name" value="Nudix_hydrolase"/>
</dbReference>
<dbReference type="PRINTS" id="PR00502">
    <property type="entry name" value="NUDIXFAMILY"/>
</dbReference>
<dbReference type="Gene3D" id="3.90.79.10">
    <property type="entry name" value="Nucleoside Triphosphate Pyrophosphohydrolase"/>
    <property type="match status" value="1"/>
</dbReference>
<keyword evidence="7" id="KW-1185">Reference proteome</keyword>
<keyword evidence="3 4" id="KW-0378">Hydrolase</keyword>
<dbReference type="Proteomes" id="UP000475214">
    <property type="component" value="Unassembled WGS sequence"/>
</dbReference>
<dbReference type="Pfam" id="PF00293">
    <property type="entry name" value="NUDIX"/>
    <property type="match status" value="1"/>
</dbReference>
<dbReference type="PANTHER" id="PTHR43046:SF14">
    <property type="entry name" value="MUTT_NUDIX FAMILY PROTEIN"/>
    <property type="match status" value="1"/>
</dbReference>
<dbReference type="RefSeq" id="WP_163735167.1">
    <property type="nucleotide sequence ID" value="NZ_JAAGOA010000004.1"/>
</dbReference>
<evidence type="ECO:0000256" key="1">
    <source>
        <dbReference type="ARBA" id="ARBA00001946"/>
    </source>
</evidence>
<dbReference type="PROSITE" id="PS51462">
    <property type="entry name" value="NUDIX"/>
    <property type="match status" value="1"/>
</dbReference>
<dbReference type="GO" id="GO:0016787">
    <property type="term" value="F:hydrolase activity"/>
    <property type="evidence" value="ECO:0007669"/>
    <property type="project" value="UniProtKB-KW"/>
</dbReference>
<comment type="caution">
    <text evidence="6">The sequence shown here is derived from an EMBL/GenBank/DDBJ whole genome shotgun (WGS) entry which is preliminary data.</text>
</comment>
<evidence type="ECO:0000313" key="7">
    <source>
        <dbReference type="Proteomes" id="UP000475214"/>
    </source>
</evidence>
<sequence>MHFTEYDTRLAAYAVIVDDADRVLLTWFNSKGGADPAWLLPGGGVEYDESLEEAVRREVLEETGYAVAVGAPLTTHSFTGSESRHTGRPFKSVRVFFAATIVGGALGTTEVGGSTDFAEWIPVADVASQAARADIVDIGLAAATDKAHG</sequence>
<dbReference type="InterPro" id="IPR000086">
    <property type="entry name" value="NUDIX_hydrolase_dom"/>
</dbReference>
<evidence type="ECO:0000256" key="3">
    <source>
        <dbReference type="ARBA" id="ARBA00022801"/>
    </source>
</evidence>
<accession>A0A6L9S621</accession>
<evidence type="ECO:0000313" key="6">
    <source>
        <dbReference type="EMBL" id="NEE00094.1"/>
    </source>
</evidence>
<name>A0A6L9S621_9ACTN</name>
<comment type="similarity">
    <text evidence="2 4">Belongs to the Nudix hydrolase family.</text>
</comment>
<feature type="domain" description="Nudix hydrolase" evidence="5">
    <location>
        <begin position="7"/>
        <end position="144"/>
    </location>
</feature>
<evidence type="ECO:0000259" key="5">
    <source>
        <dbReference type="PROSITE" id="PS51462"/>
    </source>
</evidence>
<gene>
    <name evidence="6" type="ORF">G1H10_07915</name>
</gene>
<comment type="cofactor">
    <cofactor evidence="1">
        <name>Mg(2+)</name>
        <dbReference type="ChEBI" id="CHEBI:18420"/>
    </cofactor>
</comment>
<dbReference type="EMBL" id="JAAGOA010000004">
    <property type="protein sequence ID" value="NEE00094.1"/>
    <property type="molecule type" value="Genomic_DNA"/>
</dbReference>
<evidence type="ECO:0000256" key="2">
    <source>
        <dbReference type="ARBA" id="ARBA00005582"/>
    </source>
</evidence>
<evidence type="ECO:0000256" key="4">
    <source>
        <dbReference type="RuleBase" id="RU003476"/>
    </source>
</evidence>
<dbReference type="PROSITE" id="PS00893">
    <property type="entry name" value="NUDIX_BOX"/>
    <property type="match status" value="1"/>
</dbReference>
<organism evidence="6 7">
    <name type="scientific">Phytoactinopolyspora halotolerans</name>
    <dbReference type="NCBI Taxonomy" id="1981512"/>
    <lineage>
        <taxon>Bacteria</taxon>
        <taxon>Bacillati</taxon>
        <taxon>Actinomycetota</taxon>
        <taxon>Actinomycetes</taxon>
        <taxon>Jiangellales</taxon>
        <taxon>Jiangellaceae</taxon>
        <taxon>Phytoactinopolyspora</taxon>
    </lineage>
</organism>
<dbReference type="SUPFAM" id="SSF55811">
    <property type="entry name" value="Nudix"/>
    <property type="match status" value="1"/>
</dbReference>
<dbReference type="InterPro" id="IPR020084">
    <property type="entry name" value="NUDIX_hydrolase_CS"/>
</dbReference>